<keyword evidence="6" id="KW-1133">Transmembrane helix</keyword>
<keyword evidence="9" id="KW-1185">Reference proteome</keyword>
<evidence type="ECO:0000313" key="9">
    <source>
        <dbReference type="Proteomes" id="UP000494040"/>
    </source>
</evidence>
<evidence type="ECO:0000256" key="4">
    <source>
        <dbReference type="PROSITE-ProRule" id="PRU00339"/>
    </source>
</evidence>
<feature type="compositionally biased region" description="Basic and acidic residues" evidence="5">
    <location>
        <begin position="1"/>
        <end position="17"/>
    </location>
</feature>
<dbReference type="GO" id="GO:0005829">
    <property type="term" value="C:cytosol"/>
    <property type="evidence" value="ECO:0007669"/>
    <property type="project" value="TreeGrafter"/>
</dbReference>
<evidence type="ECO:0000256" key="6">
    <source>
        <dbReference type="SAM" id="Phobius"/>
    </source>
</evidence>
<dbReference type="SUPFAM" id="SSF48452">
    <property type="entry name" value="TPR-like"/>
    <property type="match status" value="1"/>
</dbReference>
<dbReference type="InterPro" id="IPR046357">
    <property type="entry name" value="PPIase_dom_sf"/>
</dbReference>
<dbReference type="AlphaFoldDB" id="A0A8I6RVY7"/>
<evidence type="ECO:0000256" key="3">
    <source>
        <dbReference type="PROSITE-ProRule" id="PRU00277"/>
    </source>
</evidence>
<dbReference type="Gene3D" id="3.10.50.40">
    <property type="match status" value="1"/>
</dbReference>
<evidence type="ECO:0000256" key="5">
    <source>
        <dbReference type="SAM" id="MobiDB-lite"/>
    </source>
</evidence>
<dbReference type="InterPro" id="IPR050754">
    <property type="entry name" value="FKBP4/5/8-like"/>
</dbReference>
<evidence type="ECO:0000256" key="1">
    <source>
        <dbReference type="ARBA" id="ARBA00022737"/>
    </source>
</evidence>
<keyword evidence="2 4" id="KW-0802">TPR repeat</keyword>
<dbReference type="Gene3D" id="1.25.40.10">
    <property type="entry name" value="Tetratricopeptide repeat domain"/>
    <property type="match status" value="1"/>
</dbReference>
<dbReference type="PROSITE" id="PS50059">
    <property type="entry name" value="FKBP_PPIASE"/>
    <property type="match status" value="1"/>
</dbReference>
<dbReference type="GO" id="GO:0043066">
    <property type="term" value="P:negative regulation of apoptotic process"/>
    <property type="evidence" value="ECO:0007669"/>
    <property type="project" value="TreeGrafter"/>
</dbReference>
<dbReference type="InterPro" id="IPR019734">
    <property type="entry name" value="TPR_rpt"/>
</dbReference>
<dbReference type="EC" id="5.2.1.8" evidence="3"/>
<feature type="repeat" description="TPR" evidence="4">
    <location>
        <begin position="253"/>
        <end position="286"/>
    </location>
</feature>
<dbReference type="GO" id="GO:0016020">
    <property type="term" value="C:membrane"/>
    <property type="evidence" value="ECO:0007669"/>
    <property type="project" value="TreeGrafter"/>
</dbReference>
<evidence type="ECO:0000259" key="7">
    <source>
        <dbReference type="PROSITE" id="PS50059"/>
    </source>
</evidence>
<keyword evidence="3" id="KW-0413">Isomerase</keyword>
<dbReference type="OrthoDB" id="532682at2759"/>
<organism evidence="8 9">
    <name type="scientific">Cimex lectularius</name>
    <name type="common">Bed bug</name>
    <name type="synonym">Acanthia lectularia</name>
    <dbReference type="NCBI Taxonomy" id="79782"/>
    <lineage>
        <taxon>Eukaryota</taxon>
        <taxon>Metazoa</taxon>
        <taxon>Ecdysozoa</taxon>
        <taxon>Arthropoda</taxon>
        <taxon>Hexapoda</taxon>
        <taxon>Insecta</taxon>
        <taxon>Pterygota</taxon>
        <taxon>Neoptera</taxon>
        <taxon>Paraneoptera</taxon>
        <taxon>Hemiptera</taxon>
        <taxon>Heteroptera</taxon>
        <taxon>Panheteroptera</taxon>
        <taxon>Cimicomorpha</taxon>
        <taxon>Cimicidae</taxon>
        <taxon>Cimex</taxon>
    </lineage>
</organism>
<dbReference type="Proteomes" id="UP000494040">
    <property type="component" value="Unassembled WGS sequence"/>
</dbReference>
<keyword evidence="6" id="KW-0472">Membrane</keyword>
<dbReference type="PROSITE" id="PS50005">
    <property type="entry name" value="TPR"/>
    <property type="match status" value="1"/>
</dbReference>
<feature type="domain" description="PPIase FKBP-type" evidence="7">
    <location>
        <begin position="100"/>
        <end position="184"/>
    </location>
</feature>
<feature type="region of interest" description="Disordered" evidence="5">
    <location>
        <begin position="1"/>
        <end position="74"/>
    </location>
</feature>
<comment type="catalytic activity">
    <reaction evidence="3">
        <text>[protein]-peptidylproline (omega=180) = [protein]-peptidylproline (omega=0)</text>
        <dbReference type="Rhea" id="RHEA:16237"/>
        <dbReference type="Rhea" id="RHEA-COMP:10747"/>
        <dbReference type="Rhea" id="RHEA-COMP:10748"/>
        <dbReference type="ChEBI" id="CHEBI:83833"/>
        <dbReference type="ChEBI" id="CHEBI:83834"/>
        <dbReference type="EC" id="5.2.1.8"/>
    </reaction>
</comment>
<protein>
    <recommendedName>
        <fullName evidence="3">peptidylprolyl isomerase</fullName>
        <ecNumber evidence="3">5.2.1.8</ecNumber>
    </recommendedName>
</protein>
<name>A0A8I6RVY7_CIMLE</name>
<sequence>MDLDRPLENSAEGDKSAIESFLQGERGDVPHQKPADEFKSEENRSEGESKTDEEPQPMQPEPESEPEPAEKEEWMDILGNGQLKKKVLKPGEPDSRPTKPDVCEISFEGRLEDGTVVDKEDRIEVFLGDNDTAQGIDFALALMDKGEEAEVVIASRFAYGSLGRKPDIPPDAVLTYRLTLHNVRQELPVQELDIEKRIAIGLKKKERGNWWYTRDEHTLAIHSYRSALEYLDDTDIPGSPDESRVHFLLDERLKTYNNLGASQMKISAYDAALTSFGHVLSSQPTNIKAIFRKAKILKVKGELEESIEVVRHGLTVDPGDKSLQQELSLLLAAQRKDNTKQRNLYKKMMGNSTQDNGTEKKKQKSSNYGTITLIAVVSFAVAAIGAVVVRYKIT</sequence>
<accession>A0A8I6RVY7</accession>
<keyword evidence="1" id="KW-0677">Repeat</keyword>
<dbReference type="PANTHER" id="PTHR46512:SF1">
    <property type="entry name" value="PEPTIDYLPROLYL ISOMERASE"/>
    <property type="match status" value="1"/>
</dbReference>
<dbReference type="InterPro" id="IPR011990">
    <property type="entry name" value="TPR-like_helical_dom_sf"/>
</dbReference>
<dbReference type="GO" id="GO:0005740">
    <property type="term" value="C:mitochondrial envelope"/>
    <property type="evidence" value="ECO:0007669"/>
    <property type="project" value="TreeGrafter"/>
</dbReference>
<feature type="transmembrane region" description="Helical" evidence="6">
    <location>
        <begin position="368"/>
        <end position="389"/>
    </location>
</feature>
<dbReference type="GO" id="GO:0044183">
    <property type="term" value="F:protein folding chaperone"/>
    <property type="evidence" value="ECO:0007669"/>
    <property type="project" value="TreeGrafter"/>
</dbReference>
<dbReference type="PANTHER" id="PTHR46512">
    <property type="entry name" value="PEPTIDYLPROLYL ISOMERASE"/>
    <property type="match status" value="1"/>
</dbReference>
<feature type="compositionally biased region" description="Basic and acidic residues" evidence="5">
    <location>
        <begin position="25"/>
        <end position="53"/>
    </location>
</feature>
<dbReference type="EnsemblMetazoa" id="XM_014396864.1">
    <property type="protein sequence ID" value="XP_014252350.1"/>
    <property type="gene ID" value="LOC106668268"/>
</dbReference>
<proteinExistence type="predicted"/>
<dbReference type="GO" id="GO:0003755">
    <property type="term" value="F:peptidyl-prolyl cis-trans isomerase activity"/>
    <property type="evidence" value="ECO:0007669"/>
    <property type="project" value="UniProtKB-KW"/>
</dbReference>
<dbReference type="GO" id="GO:0012505">
    <property type="term" value="C:endomembrane system"/>
    <property type="evidence" value="ECO:0007669"/>
    <property type="project" value="TreeGrafter"/>
</dbReference>
<evidence type="ECO:0000313" key="8">
    <source>
        <dbReference type="EnsemblMetazoa" id="XP_014252350.1"/>
    </source>
</evidence>
<dbReference type="SMART" id="SM00028">
    <property type="entry name" value="TPR"/>
    <property type="match status" value="3"/>
</dbReference>
<dbReference type="KEGG" id="clec:106668268"/>
<reference evidence="8" key="1">
    <citation type="submission" date="2022-01" db="UniProtKB">
        <authorList>
            <consortium name="EnsemblMetazoa"/>
        </authorList>
    </citation>
    <scope>IDENTIFICATION</scope>
</reference>
<keyword evidence="3" id="KW-0697">Rotamase</keyword>
<keyword evidence="6" id="KW-0812">Transmembrane</keyword>
<gene>
    <name evidence="8" type="primary">106668268</name>
</gene>
<evidence type="ECO:0000256" key="2">
    <source>
        <dbReference type="ARBA" id="ARBA00022803"/>
    </source>
</evidence>
<dbReference type="Pfam" id="PF00254">
    <property type="entry name" value="FKBP_C"/>
    <property type="match status" value="1"/>
</dbReference>
<dbReference type="OMA" id="ICVASMK"/>
<dbReference type="SUPFAM" id="SSF54534">
    <property type="entry name" value="FKBP-like"/>
    <property type="match status" value="1"/>
</dbReference>
<dbReference type="InterPro" id="IPR001179">
    <property type="entry name" value="PPIase_FKBP_dom"/>
</dbReference>